<organism evidence="2 3">
    <name type="scientific">Symbiodinium natans</name>
    <dbReference type="NCBI Taxonomy" id="878477"/>
    <lineage>
        <taxon>Eukaryota</taxon>
        <taxon>Sar</taxon>
        <taxon>Alveolata</taxon>
        <taxon>Dinophyceae</taxon>
        <taxon>Suessiales</taxon>
        <taxon>Symbiodiniaceae</taxon>
        <taxon>Symbiodinium</taxon>
    </lineage>
</organism>
<name>A0A812M396_9DINO</name>
<feature type="compositionally biased region" description="Acidic residues" evidence="1">
    <location>
        <begin position="43"/>
        <end position="52"/>
    </location>
</feature>
<feature type="compositionally biased region" description="Basic and acidic residues" evidence="1">
    <location>
        <begin position="1"/>
        <end position="17"/>
    </location>
</feature>
<sequence length="231" mass="24793">MQAPEIRDAWPDSKDEGLDQSLTSCTRSSSSTDLAARGKGLEEPEGDVEPQEPEGTPTLRSTPAAAAPQASLPGEPPDTFAPSAPSAPSRSVPSAPSRAPVSTGLFQADRQWEALEGGTLAVQRGTCVWVLQLDPNSDWALGQVFKDWSMQSDAGWVPRCVLREAYFRVYSPYDPSHHAEVQALALKPGDLVTVQSFGNGWSYGNRVGPGNTVEASGWFPQTCIFQPLPLQ</sequence>
<dbReference type="AlphaFoldDB" id="A0A812M396"/>
<dbReference type="Gene3D" id="2.30.30.40">
    <property type="entry name" value="SH3 Domains"/>
    <property type="match status" value="1"/>
</dbReference>
<evidence type="ECO:0000256" key="1">
    <source>
        <dbReference type="SAM" id="MobiDB-lite"/>
    </source>
</evidence>
<evidence type="ECO:0000313" key="3">
    <source>
        <dbReference type="Proteomes" id="UP000604046"/>
    </source>
</evidence>
<accession>A0A812M396</accession>
<dbReference type="EMBL" id="CAJNDS010001391">
    <property type="protein sequence ID" value="CAE7257310.1"/>
    <property type="molecule type" value="Genomic_DNA"/>
</dbReference>
<keyword evidence="3" id="KW-1185">Reference proteome</keyword>
<dbReference type="Proteomes" id="UP000604046">
    <property type="component" value="Unassembled WGS sequence"/>
</dbReference>
<proteinExistence type="predicted"/>
<protein>
    <recommendedName>
        <fullName evidence="4">SH3 domain-containing protein</fullName>
    </recommendedName>
</protein>
<feature type="compositionally biased region" description="Low complexity" evidence="1">
    <location>
        <begin position="21"/>
        <end position="32"/>
    </location>
</feature>
<feature type="compositionally biased region" description="Low complexity" evidence="1">
    <location>
        <begin position="81"/>
        <end position="102"/>
    </location>
</feature>
<evidence type="ECO:0000313" key="2">
    <source>
        <dbReference type="EMBL" id="CAE7257310.1"/>
    </source>
</evidence>
<dbReference type="OrthoDB" id="438423at2759"/>
<gene>
    <name evidence="2" type="ORF">SNAT2548_LOCUS13274</name>
</gene>
<feature type="region of interest" description="Disordered" evidence="1">
    <location>
        <begin position="1"/>
        <end position="102"/>
    </location>
</feature>
<comment type="caution">
    <text evidence="2">The sequence shown here is derived from an EMBL/GenBank/DDBJ whole genome shotgun (WGS) entry which is preliminary data.</text>
</comment>
<dbReference type="InterPro" id="IPR036028">
    <property type="entry name" value="SH3-like_dom_sf"/>
</dbReference>
<reference evidence="2" key="1">
    <citation type="submission" date="2021-02" db="EMBL/GenBank/DDBJ databases">
        <authorList>
            <person name="Dougan E. K."/>
            <person name="Rhodes N."/>
            <person name="Thang M."/>
            <person name="Chan C."/>
        </authorList>
    </citation>
    <scope>NUCLEOTIDE SEQUENCE</scope>
</reference>
<evidence type="ECO:0008006" key="4">
    <source>
        <dbReference type="Google" id="ProtNLM"/>
    </source>
</evidence>
<dbReference type="SUPFAM" id="SSF50044">
    <property type="entry name" value="SH3-domain"/>
    <property type="match status" value="2"/>
</dbReference>